<dbReference type="InterPro" id="IPR010292">
    <property type="entry name" value="Uncharacterised_CreA"/>
</dbReference>
<evidence type="ECO:0000313" key="1">
    <source>
        <dbReference type="EMBL" id="GGF22900.1"/>
    </source>
</evidence>
<sequence length="164" mass="17750">MLVAAAIAGAMSMGALSVSVGTARADEVGGFKNDWTGNRIVVEAIADPKVQGITCHLTHFDRSVIDRLRKGNWFEDPSNSSIACRQTGAIVIGDIKADEAGEEVFSERASLVFKSIAVRRIYDKKNDTLIYVAYSRQVQDASAKMSVTTVPLYGTNATWTGRHP</sequence>
<dbReference type="PIRSF" id="PIRSF003174">
    <property type="entry name" value="CreA"/>
    <property type="match status" value="1"/>
</dbReference>
<reference evidence="1" key="2">
    <citation type="submission" date="2020-09" db="EMBL/GenBank/DDBJ databases">
        <authorList>
            <person name="Sun Q."/>
            <person name="Zhou Y."/>
        </authorList>
    </citation>
    <scope>NUCLEOTIDE SEQUENCE</scope>
    <source>
        <strain evidence="1">CGMCC 1.15725</strain>
    </source>
</reference>
<dbReference type="PANTHER" id="PTHR37952">
    <property type="match status" value="1"/>
</dbReference>
<dbReference type="PANTHER" id="PTHR37952:SF2">
    <property type="entry name" value="PROTEIN CREA"/>
    <property type="match status" value="1"/>
</dbReference>
<dbReference type="EMBL" id="BMJQ01000007">
    <property type="protein sequence ID" value="GGF22900.1"/>
    <property type="molecule type" value="Genomic_DNA"/>
</dbReference>
<reference evidence="1" key="1">
    <citation type="journal article" date="2014" name="Int. J. Syst. Evol. Microbiol.">
        <title>Complete genome sequence of Corynebacterium casei LMG S-19264T (=DSM 44701T), isolated from a smear-ripened cheese.</title>
        <authorList>
            <consortium name="US DOE Joint Genome Institute (JGI-PGF)"/>
            <person name="Walter F."/>
            <person name="Albersmeier A."/>
            <person name="Kalinowski J."/>
            <person name="Ruckert C."/>
        </authorList>
    </citation>
    <scope>NUCLEOTIDE SEQUENCE</scope>
    <source>
        <strain evidence="1">CGMCC 1.15725</strain>
    </source>
</reference>
<comment type="caution">
    <text evidence="1">The sequence shown here is derived from an EMBL/GenBank/DDBJ whole genome shotgun (WGS) entry which is preliminary data.</text>
</comment>
<keyword evidence="2" id="KW-1185">Reference proteome</keyword>
<evidence type="ECO:0000313" key="2">
    <source>
        <dbReference type="Proteomes" id="UP000646365"/>
    </source>
</evidence>
<protein>
    <recommendedName>
        <fullName evidence="3">CREA protein</fullName>
    </recommendedName>
</protein>
<proteinExistence type="predicted"/>
<organism evidence="1 2">
    <name type="scientific">Aliidongia dinghuensis</name>
    <dbReference type="NCBI Taxonomy" id="1867774"/>
    <lineage>
        <taxon>Bacteria</taxon>
        <taxon>Pseudomonadati</taxon>
        <taxon>Pseudomonadota</taxon>
        <taxon>Alphaproteobacteria</taxon>
        <taxon>Rhodospirillales</taxon>
        <taxon>Dongiaceae</taxon>
        <taxon>Aliidongia</taxon>
    </lineage>
</organism>
<dbReference type="AlphaFoldDB" id="A0A8J2YUH6"/>
<name>A0A8J2YUH6_9PROT</name>
<gene>
    <name evidence="1" type="ORF">GCM10011611_31230</name>
</gene>
<dbReference type="GO" id="GO:0005829">
    <property type="term" value="C:cytosol"/>
    <property type="evidence" value="ECO:0007669"/>
    <property type="project" value="TreeGrafter"/>
</dbReference>
<accession>A0A8J2YUH6</accession>
<evidence type="ECO:0008006" key="3">
    <source>
        <dbReference type="Google" id="ProtNLM"/>
    </source>
</evidence>
<dbReference type="Proteomes" id="UP000646365">
    <property type="component" value="Unassembled WGS sequence"/>
</dbReference>
<dbReference type="Pfam" id="PF05981">
    <property type="entry name" value="CreA"/>
    <property type="match status" value="1"/>
</dbReference>